<comment type="similarity">
    <text evidence="3">Belongs to the wax synthase family.</text>
</comment>
<dbReference type="GO" id="GO:0016020">
    <property type="term" value="C:membrane"/>
    <property type="evidence" value="ECO:0007669"/>
    <property type="project" value="UniProtKB-SubCell"/>
</dbReference>
<evidence type="ECO:0000256" key="4">
    <source>
        <dbReference type="ARBA" id="ARBA00022679"/>
    </source>
</evidence>
<feature type="transmembrane region" description="Helical" evidence="8">
    <location>
        <begin position="51"/>
        <end position="72"/>
    </location>
</feature>
<dbReference type="Pfam" id="PF13813">
    <property type="entry name" value="MBOAT_2"/>
    <property type="match status" value="1"/>
</dbReference>
<evidence type="ECO:0000256" key="7">
    <source>
        <dbReference type="ARBA" id="ARBA00023136"/>
    </source>
</evidence>
<dbReference type="InterPro" id="IPR032805">
    <property type="entry name" value="Wax_synthase_dom"/>
</dbReference>
<gene>
    <name evidence="10" type="ORF">TWF694_000984</name>
</gene>
<comment type="pathway">
    <text evidence="2">Secondary metabolite biosynthesis.</text>
</comment>
<protein>
    <recommendedName>
        <fullName evidence="9">Wax synthase domain-containing protein</fullName>
    </recommendedName>
</protein>
<evidence type="ECO:0000256" key="1">
    <source>
        <dbReference type="ARBA" id="ARBA00004141"/>
    </source>
</evidence>
<dbReference type="EMBL" id="JAVHJO010000001">
    <property type="protein sequence ID" value="KAK6544282.1"/>
    <property type="molecule type" value="Genomic_DNA"/>
</dbReference>
<organism evidence="10 11">
    <name type="scientific">Orbilia ellipsospora</name>
    <dbReference type="NCBI Taxonomy" id="2528407"/>
    <lineage>
        <taxon>Eukaryota</taxon>
        <taxon>Fungi</taxon>
        <taxon>Dikarya</taxon>
        <taxon>Ascomycota</taxon>
        <taxon>Pezizomycotina</taxon>
        <taxon>Orbiliomycetes</taxon>
        <taxon>Orbiliales</taxon>
        <taxon>Orbiliaceae</taxon>
        <taxon>Orbilia</taxon>
    </lineage>
</organism>
<dbReference type="GO" id="GO:0006629">
    <property type="term" value="P:lipid metabolic process"/>
    <property type="evidence" value="ECO:0007669"/>
    <property type="project" value="InterPro"/>
</dbReference>
<evidence type="ECO:0000313" key="10">
    <source>
        <dbReference type="EMBL" id="KAK6544282.1"/>
    </source>
</evidence>
<sequence length="352" mass="39932">MTVAGTTSEPGNADPIEVAFRDVPRAIGCLLLSLALLYIANYNVVARNGALFVILSLLTLVSLIFSHFYATVDCRPFLALRNCGIFCCFMKSLDMLFRHFQNDSLKWKLPNKKAKSPPLYQQAFWMTFELRYEDFTPNPVRLKIPAPFHEPTELLYHIIFYLAVAYGPVSQALPPVKAVKLLLQIYILWTAAHLPFRLSNTAPFFAPLYKADSLVDFWNGNVWHVAFQSPCQSIAYVPIQKVLKTIGIPKYLARGVGVVGAFTLMGIFHAYTGWSVMRNVVEGWTKIVGFFMMNGVATVFEDLIWGRRKSWIRAALAWVFEISVASWAVSGLEFPYEVWLVHDPKFCHVTVF</sequence>
<feature type="transmembrane region" description="Helical" evidence="8">
    <location>
        <begin position="25"/>
        <end position="44"/>
    </location>
</feature>
<evidence type="ECO:0000256" key="2">
    <source>
        <dbReference type="ARBA" id="ARBA00005179"/>
    </source>
</evidence>
<evidence type="ECO:0000313" key="11">
    <source>
        <dbReference type="Proteomes" id="UP001365542"/>
    </source>
</evidence>
<keyword evidence="5 8" id="KW-0812">Transmembrane</keyword>
<keyword evidence="4" id="KW-0808">Transferase</keyword>
<evidence type="ECO:0000256" key="5">
    <source>
        <dbReference type="ARBA" id="ARBA00022692"/>
    </source>
</evidence>
<dbReference type="GO" id="GO:0008374">
    <property type="term" value="F:O-acyltransferase activity"/>
    <property type="evidence" value="ECO:0007669"/>
    <property type="project" value="InterPro"/>
</dbReference>
<evidence type="ECO:0000256" key="3">
    <source>
        <dbReference type="ARBA" id="ARBA00007282"/>
    </source>
</evidence>
<keyword evidence="7 8" id="KW-0472">Membrane</keyword>
<feature type="domain" description="Wax synthase" evidence="9">
    <location>
        <begin position="203"/>
        <end position="292"/>
    </location>
</feature>
<accession>A0AAV9XTM1</accession>
<evidence type="ECO:0000256" key="8">
    <source>
        <dbReference type="SAM" id="Phobius"/>
    </source>
</evidence>
<keyword evidence="6 8" id="KW-1133">Transmembrane helix</keyword>
<comment type="subcellular location">
    <subcellularLocation>
        <location evidence="1">Membrane</location>
        <topology evidence="1">Multi-pass membrane protein</topology>
    </subcellularLocation>
</comment>
<reference evidence="10 11" key="1">
    <citation type="submission" date="2019-10" db="EMBL/GenBank/DDBJ databases">
        <authorList>
            <person name="Palmer J.M."/>
        </authorList>
    </citation>
    <scope>NUCLEOTIDE SEQUENCE [LARGE SCALE GENOMIC DNA]</scope>
    <source>
        <strain evidence="10 11">TWF694</strain>
    </source>
</reference>
<keyword evidence="11" id="KW-1185">Reference proteome</keyword>
<proteinExistence type="inferred from homology"/>
<dbReference type="PANTHER" id="PTHR31595:SF57">
    <property type="entry name" value="OS04G0481900 PROTEIN"/>
    <property type="match status" value="1"/>
</dbReference>
<dbReference type="PANTHER" id="PTHR31595">
    <property type="entry name" value="LONG-CHAIN-ALCOHOL O-FATTY-ACYLTRANSFERASE 3-RELATED"/>
    <property type="match status" value="1"/>
</dbReference>
<feature type="transmembrane region" description="Helical" evidence="8">
    <location>
        <begin position="283"/>
        <end position="304"/>
    </location>
</feature>
<evidence type="ECO:0000259" key="9">
    <source>
        <dbReference type="Pfam" id="PF13813"/>
    </source>
</evidence>
<dbReference type="AlphaFoldDB" id="A0AAV9XTM1"/>
<name>A0AAV9XTM1_9PEZI</name>
<evidence type="ECO:0000256" key="6">
    <source>
        <dbReference type="ARBA" id="ARBA00022989"/>
    </source>
</evidence>
<dbReference type="InterPro" id="IPR044851">
    <property type="entry name" value="Wax_synthase"/>
</dbReference>
<comment type="caution">
    <text evidence="10">The sequence shown here is derived from an EMBL/GenBank/DDBJ whole genome shotgun (WGS) entry which is preliminary data.</text>
</comment>
<dbReference type="Proteomes" id="UP001365542">
    <property type="component" value="Unassembled WGS sequence"/>
</dbReference>
<feature type="transmembrane region" description="Helical" evidence="8">
    <location>
        <begin position="251"/>
        <end position="271"/>
    </location>
</feature>